<dbReference type="RefSeq" id="XP_013777950.2">
    <property type="nucleotide sequence ID" value="XM_013922496.2"/>
</dbReference>
<keyword evidence="3" id="KW-1052">Target cell membrane</keyword>
<evidence type="ECO:0000256" key="3">
    <source>
        <dbReference type="ARBA" id="ARBA00022537"/>
    </source>
</evidence>
<dbReference type="PANTHER" id="PTHR24173">
    <property type="entry name" value="ANKYRIN REPEAT CONTAINING"/>
    <property type="match status" value="1"/>
</dbReference>
<accession>A0ABM1SQ94</accession>
<keyword evidence="7" id="KW-0472">Membrane</keyword>
<reference evidence="11 12" key="1">
    <citation type="submission" date="2025-05" db="UniProtKB">
        <authorList>
            <consortium name="RefSeq"/>
        </authorList>
    </citation>
    <scope>IDENTIFICATION</scope>
    <source>
        <tissue evidence="11 12">Muscle</tissue>
    </source>
</reference>
<comment type="subcellular location">
    <subcellularLocation>
        <location evidence="1">Target cell membrane</location>
    </subcellularLocation>
</comment>
<dbReference type="InterPro" id="IPR002110">
    <property type="entry name" value="Ankyrin_rpt"/>
</dbReference>
<feature type="compositionally biased region" description="Pro residues" evidence="9">
    <location>
        <begin position="403"/>
        <end position="413"/>
    </location>
</feature>
<evidence type="ECO:0000313" key="12">
    <source>
        <dbReference type="RefSeq" id="XP_022245800.1"/>
    </source>
</evidence>
<dbReference type="GeneID" id="106462557"/>
<dbReference type="PROSITE" id="PS50088">
    <property type="entry name" value="ANK_REPEAT"/>
    <property type="match status" value="2"/>
</dbReference>
<evidence type="ECO:0000256" key="7">
    <source>
        <dbReference type="ARBA" id="ARBA00023298"/>
    </source>
</evidence>
<feature type="repeat" description="ANK" evidence="8">
    <location>
        <begin position="187"/>
        <end position="219"/>
    </location>
</feature>
<sequence>MTQRGTFASEPVAGRHVVAQTTCPRTMAMDESQHFGATVTEPSLTDYHTCLVKSGYNIEPLLFSNHHRRAFSLYNADRQPAVDVAFLLACRDGNLFQLRAAIQRGPSPATVNQQDHCGRTGLNHVCANGQLVMLQLLADLSGVDPNLPDNEGCTPLMMASQAGHVEIVTFLLRVFREIIMVDQRNVFGVTALMKASLQGRGRCVKVLLASGANSLLRDPSRKFCSLDWARFCGRQNCVEILEKFMKTTAGKACLANQQKISGSKDKWSSDPDLQSPLYSNASLPDMHTGKTTSKHVGGENGWFKQKLRKTFKYSDNKNRRSADFSIFNNITAATMLCASSAILQNVESDSNSSNIDGSQRSNEKKIIIPKVELPSDGCSVSPMEITVQNPPVTANTESGHCAPKPPRPPPPPPARKRDSKL</sequence>
<name>A0ABM1SQ94_LIMPO</name>
<dbReference type="PANTHER" id="PTHR24173:SF40">
    <property type="entry name" value="AGAP006757-PA"/>
    <property type="match status" value="1"/>
</dbReference>
<feature type="repeat" description="ANK" evidence="8">
    <location>
        <begin position="151"/>
        <end position="183"/>
    </location>
</feature>
<proteinExistence type="predicted"/>
<evidence type="ECO:0000256" key="8">
    <source>
        <dbReference type="PROSITE-ProRule" id="PRU00023"/>
    </source>
</evidence>
<evidence type="ECO:0000256" key="1">
    <source>
        <dbReference type="ARBA" id="ARBA00004175"/>
    </source>
</evidence>
<dbReference type="Gene3D" id="1.25.40.20">
    <property type="entry name" value="Ankyrin repeat-containing domain"/>
    <property type="match status" value="1"/>
</dbReference>
<evidence type="ECO:0000256" key="2">
    <source>
        <dbReference type="ARBA" id="ARBA00022483"/>
    </source>
</evidence>
<keyword evidence="5" id="KW-0638">Presynaptic neurotoxin</keyword>
<keyword evidence="10" id="KW-1185">Reference proteome</keyword>
<dbReference type="RefSeq" id="XP_022245800.1">
    <property type="nucleotide sequence ID" value="XM_022390092.1"/>
</dbReference>
<keyword evidence="5" id="KW-0528">Neurotoxin</keyword>
<keyword evidence="6 8" id="KW-0040">ANK repeat</keyword>
<evidence type="ECO:0000256" key="5">
    <source>
        <dbReference type="ARBA" id="ARBA00023028"/>
    </source>
</evidence>
<dbReference type="InterPro" id="IPR036770">
    <property type="entry name" value="Ankyrin_rpt-contain_sf"/>
</dbReference>
<evidence type="ECO:0000256" key="4">
    <source>
        <dbReference type="ARBA" id="ARBA00022737"/>
    </source>
</evidence>
<gene>
    <name evidence="11 12" type="primary">LOC106462557</name>
</gene>
<keyword evidence="7" id="KW-1053">Target membrane</keyword>
<evidence type="ECO:0000256" key="6">
    <source>
        <dbReference type="ARBA" id="ARBA00023043"/>
    </source>
</evidence>
<feature type="region of interest" description="Disordered" evidence="9">
    <location>
        <begin position="277"/>
        <end position="297"/>
    </location>
</feature>
<dbReference type="Pfam" id="PF00023">
    <property type="entry name" value="Ank"/>
    <property type="match status" value="1"/>
</dbReference>
<dbReference type="SMART" id="SM00248">
    <property type="entry name" value="ANK"/>
    <property type="match status" value="3"/>
</dbReference>
<dbReference type="PROSITE" id="PS50297">
    <property type="entry name" value="ANK_REP_REGION"/>
    <property type="match status" value="1"/>
</dbReference>
<feature type="region of interest" description="Disordered" evidence="9">
    <location>
        <begin position="377"/>
        <end position="421"/>
    </location>
</feature>
<dbReference type="Pfam" id="PF12796">
    <property type="entry name" value="Ank_2"/>
    <property type="match status" value="1"/>
</dbReference>
<dbReference type="Proteomes" id="UP000694941">
    <property type="component" value="Unplaced"/>
</dbReference>
<organism evidence="10 12">
    <name type="scientific">Limulus polyphemus</name>
    <name type="common">Atlantic horseshoe crab</name>
    <dbReference type="NCBI Taxonomy" id="6850"/>
    <lineage>
        <taxon>Eukaryota</taxon>
        <taxon>Metazoa</taxon>
        <taxon>Ecdysozoa</taxon>
        <taxon>Arthropoda</taxon>
        <taxon>Chelicerata</taxon>
        <taxon>Merostomata</taxon>
        <taxon>Xiphosura</taxon>
        <taxon>Limulidae</taxon>
        <taxon>Limulus</taxon>
    </lineage>
</organism>
<protein>
    <submittedName>
        <fullName evidence="11 12">Uncharacterized protein LOC106462557</fullName>
    </submittedName>
</protein>
<keyword evidence="4" id="KW-0677">Repeat</keyword>
<dbReference type="SUPFAM" id="SSF48403">
    <property type="entry name" value="Ankyrin repeat"/>
    <property type="match status" value="1"/>
</dbReference>
<feature type="compositionally biased region" description="Polar residues" evidence="9">
    <location>
        <begin position="386"/>
        <end position="398"/>
    </location>
</feature>
<evidence type="ECO:0000256" key="9">
    <source>
        <dbReference type="SAM" id="MobiDB-lite"/>
    </source>
</evidence>
<evidence type="ECO:0000313" key="11">
    <source>
        <dbReference type="RefSeq" id="XP_013777950.2"/>
    </source>
</evidence>
<evidence type="ECO:0000313" key="10">
    <source>
        <dbReference type="Proteomes" id="UP000694941"/>
    </source>
</evidence>
<keyword evidence="5" id="KW-0800">Toxin</keyword>
<keyword evidence="2" id="KW-0268">Exocytosis</keyword>